<dbReference type="SMART" id="SM00220">
    <property type="entry name" value="S_TKc"/>
    <property type="match status" value="1"/>
</dbReference>
<dbReference type="EMBL" id="KV454539">
    <property type="protein sequence ID" value="ODV68362.1"/>
    <property type="molecule type" value="Genomic_DNA"/>
</dbReference>
<dbReference type="Gene3D" id="1.10.510.10">
    <property type="entry name" value="Transferase(Phosphotransferase) domain 1"/>
    <property type="match status" value="1"/>
</dbReference>
<keyword evidence="8" id="KW-0812">Transmembrane</keyword>
<evidence type="ECO:0000256" key="5">
    <source>
        <dbReference type="ARBA" id="ARBA00037982"/>
    </source>
</evidence>
<dbReference type="InterPro" id="IPR000719">
    <property type="entry name" value="Prot_kinase_dom"/>
</dbReference>
<feature type="transmembrane region" description="Helical" evidence="8">
    <location>
        <begin position="697"/>
        <end position="716"/>
    </location>
</feature>
<dbReference type="InterPro" id="IPR050339">
    <property type="entry name" value="CC_SR_Kinase"/>
</dbReference>
<reference evidence="11" key="1">
    <citation type="submission" date="2016-05" db="EMBL/GenBank/DDBJ databases">
        <title>Comparative genomics of biotechnologically important yeasts.</title>
        <authorList>
            <consortium name="DOE Joint Genome Institute"/>
            <person name="Riley R."/>
            <person name="Haridas S."/>
            <person name="Wolfe K.H."/>
            <person name="Lopes M.R."/>
            <person name="Hittinger C.T."/>
            <person name="Goker M."/>
            <person name="Salamov A."/>
            <person name="Wisecaver J."/>
            <person name="Long T.M."/>
            <person name="Aerts A.L."/>
            <person name="Barry K."/>
            <person name="Choi C."/>
            <person name="Clum A."/>
            <person name="Coughlan A.Y."/>
            <person name="Deshpande S."/>
            <person name="Douglass A.P."/>
            <person name="Hanson S.J."/>
            <person name="Klenk H.-P."/>
            <person name="Labutti K."/>
            <person name="Lapidus A."/>
            <person name="Lindquist E."/>
            <person name="Lipzen A."/>
            <person name="Meier-Kolthoff J.P."/>
            <person name="Ohm R.A."/>
            <person name="Otillar R.P."/>
            <person name="Pangilinan J."/>
            <person name="Peng Y."/>
            <person name="Rokas A."/>
            <person name="Rosa C.A."/>
            <person name="Scheuner C."/>
            <person name="Sibirny A.A."/>
            <person name="Slot J.C."/>
            <person name="Stielow J.B."/>
            <person name="Sun H."/>
            <person name="Kurtzman C.P."/>
            <person name="Blackwell M."/>
            <person name="Grigoriev I.V."/>
            <person name="Jeffries T.W."/>
        </authorList>
    </citation>
    <scope>NUCLEOTIDE SEQUENCE [LARGE SCALE GENOMIC DNA]</scope>
    <source>
        <strain evidence="11">NRRL Y-1933</strain>
    </source>
</reference>
<feature type="binding site" evidence="6">
    <location>
        <position position="195"/>
    </location>
    <ligand>
        <name>ATP</name>
        <dbReference type="ChEBI" id="CHEBI:30616"/>
    </ligand>
</feature>
<dbReference type="SUPFAM" id="SSF56112">
    <property type="entry name" value="Protein kinase-like (PK-like)"/>
    <property type="match status" value="1"/>
</dbReference>
<dbReference type="CDD" id="cd00180">
    <property type="entry name" value="PKc"/>
    <property type="match status" value="1"/>
</dbReference>
<keyword evidence="11" id="KW-1185">Reference proteome</keyword>
<dbReference type="Proteomes" id="UP000095085">
    <property type="component" value="Unassembled WGS sequence"/>
</dbReference>
<feature type="compositionally biased region" description="Polar residues" evidence="7">
    <location>
        <begin position="89"/>
        <end position="99"/>
    </location>
</feature>
<keyword evidence="4 6" id="KW-0067">ATP-binding</keyword>
<keyword evidence="3 10" id="KW-0418">Kinase</keyword>
<proteinExistence type="inferred from homology"/>
<dbReference type="InterPro" id="IPR008271">
    <property type="entry name" value="Ser/Thr_kinase_AS"/>
</dbReference>
<evidence type="ECO:0000256" key="3">
    <source>
        <dbReference type="ARBA" id="ARBA00022777"/>
    </source>
</evidence>
<dbReference type="RefSeq" id="XP_020077429.1">
    <property type="nucleotide sequence ID" value="XM_020222478.1"/>
</dbReference>
<evidence type="ECO:0000256" key="4">
    <source>
        <dbReference type="ARBA" id="ARBA00022840"/>
    </source>
</evidence>
<keyword evidence="1" id="KW-0808">Transferase</keyword>
<organism evidence="10 11">
    <name type="scientific">Hyphopichia burtonii NRRL Y-1933</name>
    <dbReference type="NCBI Taxonomy" id="984485"/>
    <lineage>
        <taxon>Eukaryota</taxon>
        <taxon>Fungi</taxon>
        <taxon>Dikarya</taxon>
        <taxon>Ascomycota</taxon>
        <taxon>Saccharomycotina</taxon>
        <taxon>Pichiomycetes</taxon>
        <taxon>Debaryomycetaceae</taxon>
        <taxon>Hyphopichia</taxon>
    </lineage>
</organism>
<evidence type="ECO:0000256" key="7">
    <source>
        <dbReference type="SAM" id="MobiDB-lite"/>
    </source>
</evidence>
<dbReference type="GO" id="GO:0005634">
    <property type="term" value="C:nucleus"/>
    <property type="evidence" value="ECO:0007669"/>
    <property type="project" value="TreeGrafter"/>
</dbReference>
<dbReference type="PROSITE" id="PS00107">
    <property type="entry name" value="PROTEIN_KINASE_ATP"/>
    <property type="match status" value="1"/>
</dbReference>
<name>A0A1E4RM71_9ASCO</name>
<dbReference type="Gene3D" id="3.30.200.20">
    <property type="entry name" value="Phosphorylase Kinase, domain 1"/>
    <property type="match status" value="1"/>
</dbReference>
<dbReference type="Pfam" id="PF00069">
    <property type="entry name" value="Pkinase"/>
    <property type="match status" value="1"/>
</dbReference>
<dbReference type="InterPro" id="IPR011009">
    <property type="entry name" value="Kinase-like_dom_sf"/>
</dbReference>
<accession>A0A1E4RM71</accession>
<dbReference type="GeneID" id="30997027"/>
<protein>
    <submittedName>
        <fullName evidence="10">Kinase-like protein</fullName>
    </submittedName>
</protein>
<feature type="domain" description="Protein kinase" evidence="9">
    <location>
        <begin position="163"/>
        <end position="540"/>
    </location>
</feature>
<dbReference type="PANTHER" id="PTHR11042">
    <property type="entry name" value="EUKARYOTIC TRANSLATION INITIATION FACTOR 2-ALPHA KINASE EIF2-ALPHA KINASE -RELATED"/>
    <property type="match status" value="1"/>
</dbReference>
<sequence length="717" mass="83202">MSIVPYNYNSEIVYHDPNYGILVLHNNQQNSIQLLSTIDQPDRSQFRRHSSEPFNTNNFEIPREHDSNECPNCGFRWSHQRYQKRRNNESPAMTSSSLDSPGEMVPVSKSRYPLGFMHNDYFKVLANLPFDGDKYKLASPNSSIKRLPKEIFNQGYFKRFFKKIPPYVLGSGAHAQVYKVMHVLNEIQLGTYAIKRISIGDHSTFLDQVLTEVLILYELSTQGANENNLIRYNHVWLEMGDINDLNTYFLPNDDGDQRDLNSKVPYVFILQQYAGGGHLEELISKNFQKEKIMSLKDKVGMERMKRRMKKGSIPQEKDGEDHHKRWLSDFEIWKFFKDVANGVNYLHLKGILHRDLKPSNCLLDVEYDSNGLDDLVTFNSVSDLEQLVSIMPKVLVSDFGEGKFIDKQYLANKHLSSSSEERQGNTGTLEFTAPELWLFANYDPSAEHERQRFVYGFTYSSDIYSLGLILCWLCVGSLPFSSYIIDRTNPDQVRESIAQWYFDLNASRFRDWFTSQIEGTRGSRDFYTEPLQDFEKLIYLMIKGNNGDFTRGIAERINCAEVMKFLDAIKWKRFIKPNKSKIHEMDPNEPQSPINSYTSNDDDDLDYEDNLVQDLTDIEVSDLPIIEKDLITSQITQDGSGPWREFLFTYQQHISVLLYVSAILILDRLHEPHIYKHLVLVFFAGDVLLVSRWGFRVFLSVLVLVMVATLSVWKTLM</sequence>
<dbReference type="GO" id="GO:0005524">
    <property type="term" value="F:ATP binding"/>
    <property type="evidence" value="ECO:0007669"/>
    <property type="project" value="UniProtKB-UniRule"/>
</dbReference>
<dbReference type="PROSITE" id="PS50011">
    <property type="entry name" value="PROTEIN_KINASE_DOM"/>
    <property type="match status" value="1"/>
</dbReference>
<dbReference type="PANTHER" id="PTHR11042:SF190">
    <property type="entry name" value="MITOSIS INHIBITOR PROTEIN KINASE MIK1"/>
    <property type="match status" value="1"/>
</dbReference>
<comment type="similarity">
    <text evidence="5">Belongs to the protein kinase superfamily. Ser/Thr protein kinase family. GCN2 subfamily.</text>
</comment>
<gene>
    <name evidence="10" type="ORF">HYPBUDRAFT_160298</name>
</gene>
<evidence type="ECO:0000256" key="6">
    <source>
        <dbReference type="PROSITE-ProRule" id="PRU10141"/>
    </source>
</evidence>
<keyword evidence="2 6" id="KW-0547">Nucleotide-binding</keyword>
<dbReference type="STRING" id="984485.A0A1E4RM71"/>
<dbReference type="PROSITE" id="PS00108">
    <property type="entry name" value="PROTEIN_KINASE_ST"/>
    <property type="match status" value="1"/>
</dbReference>
<dbReference type="GO" id="GO:0030447">
    <property type="term" value="P:filamentous growth"/>
    <property type="evidence" value="ECO:0007669"/>
    <property type="project" value="UniProtKB-ARBA"/>
</dbReference>
<evidence type="ECO:0000256" key="2">
    <source>
        <dbReference type="ARBA" id="ARBA00022741"/>
    </source>
</evidence>
<evidence type="ECO:0000313" key="11">
    <source>
        <dbReference type="Proteomes" id="UP000095085"/>
    </source>
</evidence>
<feature type="region of interest" description="Disordered" evidence="7">
    <location>
        <begin position="43"/>
        <end position="63"/>
    </location>
</feature>
<dbReference type="GO" id="GO:0004713">
    <property type="term" value="F:protein tyrosine kinase activity"/>
    <property type="evidence" value="ECO:0007669"/>
    <property type="project" value="TreeGrafter"/>
</dbReference>
<evidence type="ECO:0000259" key="9">
    <source>
        <dbReference type="PROSITE" id="PS50011"/>
    </source>
</evidence>
<evidence type="ECO:0000313" key="10">
    <source>
        <dbReference type="EMBL" id="ODV68362.1"/>
    </source>
</evidence>
<dbReference type="AlphaFoldDB" id="A0A1E4RM71"/>
<feature type="transmembrane region" description="Helical" evidence="8">
    <location>
        <begin position="463"/>
        <end position="485"/>
    </location>
</feature>
<dbReference type="InterPro" id="IPR017441">
    <property type="entry name" value="Protein_kinase_ATP_BS"/>
</dbReference>
<dbReference type="OrthoDB" id="1405469at2759"/>
<feature type="region of interest" description="Disordered" evidence="7">
    <location>
        <begin position="84"/>
        <end position="104"/>
    </location>
</feature>
<evidence type="ECO:0000256" key="1">
    <source>
        <dbReference type="ARBA" id="ARBA00022679"/>
    </source>
</evidence>
<dbReference type="GO" id="GO:0005737">
    <property type="term" value="C:cytoplasm"/>
    <property type="evidence" value="ECO:0007669"/>
    <property type="project" value="TreeGrafter"/>
</dbReference>
<keyword evidence="8" id="KW-1133">Transmembrane helix</keyword>
<keyword evidence="8" id="KW-0472">Membrane</keyword>
<evidence type="ECO:0000256" key="8">
    <source>
        <dbReference type="SAM" id="Phobius"/>
    </source>
</evidence>
<dbReference type="GO" id="GO:0110031">
    <property type="term" value="P:negative regulation of G2/MI transition of meiotic cell cycle"/>
    <property type="evidence" value="ECO:0007669"/>
    <property type="project" value="TreeGrafter"/>
</dbReference>